<evidence type="ECO:0000256" key="2">
    <source>
        <dbReference type="ARBA" id="ARBA00022475"/>
    </source>
</evidence>
<evidence type="ECO:0000256" key="4">
    <source>
        <dbReference type="ARBA" id="ARBA00022989"/>
    </source>
</evidence>
<comment type="subcellular location">
    <subcellularLocation>
        <location evidence="1">Cell membrane</location>
        <topology evidence="1">Multi-pass membrane protein</topology>
    </subcellularLocation>
</comment>
<feature type="transmembrane region" description="Helical" evidence="7">
    <location>
        <begin position="83"/>
        <end position="102"/>
    </location>
</feature>
<feature type="region of interest" description="Disordered" evidence="6">
    <location>
        <begin position="223"/>
        <end position="262"/>
    </location>
</feature>
<sequence>MKQQQTDLGKDPRTMVTPKAFTIAESVLYTPLATPFKRALAMLIDGLFITILAEQMDWLFVLLVVGIIYIEKRSRQFGRLLKWGLYAAMLGLMLFSSAGNLWNFHQSSKTSREKVNAPQDINAVVKAIPDLVSLGLCENTDCAREQIRALQQTLDTQTLEIQTLENVPMEGMSAVERRDMVLDTLASSELSEADKTQLRDEIMAGSLWPEVKVFEVTLDSTKGLAKNSTKDSSTLSPPSKPNQSPDGTHEAVSAPEPITDGLANAQTDNRAAMENAPLVPDINLNLAHQTESPNSEVDDEEESDTRSVLAWIKGFMSDMGLGFGWAAFYFTVFTAKFDGQTLGKKLLGIRVIQLDGAKISLWGAFGRYGGYAAGFTTGLLGFMQIFWDANRQGIQDKISSTVVIDLAQMHKKQQLEQQQAQAEHALAAVPTQNNATSAHLTTSTRSEHL</sequence>
<dbReference type="GO" id="GO:0005886">
    <property type="term" value="C:plasma membrane"/>
    <property type="evidence" value="ECO:0007669"/>
    <property type="project" value="UniProtKB-SubCell"/>
</dbReference>
<protein>
    <recommendedName>
        <fullName evidence="8">RDD domain-containing protein</fullName>
    </recommendedName>
</protein>
<evidence type="ECO:0000256" key="6">
    <source>
        <dbReference type="SAM" id="MobiDB-lite"/>
    </source>
</evidence>
<evidence type="ECO:0000256" key="1">
    <source>
        <dbReference type="ARBA" id="ARBA00004651"/>
    </source>
</evidence>
<feature type="domain" description="RDD" evidence="8">
    <location>
        <begin position="323"/>
        <end position="399"/>
    </location>
</feature>
<evidence type="ECO:0000313" key="9">
    <source>
        <dbReference type="EMBL" id="ASK69692.1"/>
    </source>
</evidence>
<dbReference type="KEGG" id="sbj:CF168_12955"/>
<evidence type="ECO:0000256" key="5">
    <source>
        <dbReference type="ARBA" id="ARBA00023136"/>
    </source>
</evidence>
<evidence type="ECO:0000256" key="3">
    <source>
        <dbReference type="ARBA" id="ARBA00022692"/>
    </source>
</evidence>
<dbReference type="RefSeq" id="WP_089068067.1">
    <property type="nucleotide sequence ID" value="NZ_CP022358.1"/>
</dbReference>
<evidence type="ECO:0000313" key="10">
    <source>
        <dbReference type="Proteomes" id="UP000198367"/>
    </source>
</evidence>
<evidence type="ECO:0000256" key="7">
    <source>
        <dbReference type="SAM" id="Phobius"/>
    </source>
</evidence>
<keyword evidence="3 7" id="KW-0812">Transmembrane</keyword>
<organism evidence="9 10">
    <name type="scientific">Shewanella bicestrii</name>
    <dbReference type="NCBI Taxonomy" id="2018305"/>
    <lineage>
        <taxon>Bacteria</taxon>
        <taxon>Pseudomonadati</taxon>
        <taxon>Pseudomonadota</taxon>
        <taxon>Gammaproteobacteria</taxon>
        <taxon>Alteromonadales</taxon>
        <taxon>Shewanellaceae</taxon>
        <taxon>Shewanella</taxon>
    </lineage>
</organism>
<gene>
    <name evidence="9" type="ORF">CF168_12955</name>
</gene>
<dbReference type="Proteomes" id="UP000198367">
    <property type="component" value="Chromosome"/>
</dbReference>
<dbReference type="PANTHER" id="PTHR36115">
    <property type="entry name" value="PROLINE-RICH ANTIGEN HOMOLOG-RELATED"/>
    <property type="match status" value="1"/>
</dbReference>
<proteinExistence type="predicted"/>
<dbReference type="InterPro" id="IPR051791">
    <property type="entry name" value="Pra-immunoreactive"/>
</dbReference>
<dbReference type="PANTHER" id="PTHR36115:SF6">
    <property type="entry name" value="PROLINE-RICH ANTIGEN HOMOLOG"/>
    <property type="match status" value="1"/>
</dbReference>
<evidence type="ECO:0000259" key="8">
    <source>
        <dbReference type="Pfam" id="PF06271"/>
    </source>
</evidence>
<feature type="compositionally biased region" description="Polar residues" evidence="6">
    <location>
        <begin position="226"/>
        <end position="246"/>
    </location>
</feature>
<feature type="transmembrane region" description="Helical" evidence="7">
    <location>
        <begin position="47"/>
        <end position="71"/>
    </location>
</feature>
<reference evidence="9 10" key="1">
    <citation type="submission" date="2017-07" db="EMBL/GenBank/DDBJ databases">
        <title>Phenotypical and genomic characterization of a clinical isolate of Shewanella bicestrii sp. nov. producing an extended-spectrum beta-lactamase and a new oxacillinase variant.</title>
        <authorList>
            <person name="Jousset A.B."/>
            <person name="Bonnin R.A."/>
            <person name="Girlich D."/>
            <person name="Dabos L."/>
            <person name="Potron A."/>
            <person name="Dortet L."/>
            <person name="Glaser P."/>
            <person name="Naas T."/>
        </authorList>
    </citation>
    <scope>NUCLEOTIDE SEQUENCE [LARGE SCALE GENOMIC DNA]</scope>
    <source>
        <strain evidence="9 10">JAB-1</strain>
    </source>
</reference>
<dbReference type="EMBL" id="CP022358">
    <property type="protein sequence ID" value="ASK69692.1"/>
    <property type="molecule type" value="Genomic_DNA"/>
</dbReference>
<keyword evidence="2" id="KW-1003">Cell membrane</keyword>
<keyword evidence="4 7" id="KW-1133">Transmembrane helix</keyword>
<keyword evidence="10" id="KW-1185">Reference proteome</keyword>
<dbReference type="Pfam" id="PF06271">
    <property type="entry name" value="RDD"/>
    <property type="match status" value="1"/>
</dbReference>
<accession>A0A220UPA1</accession>
<name>A0A220UPA1_9GAMM</name>
<dbReference type="InterPro" id="IPR010432">
    <property type="entry name" value="RDD"/>
</dbReference>
<dbReference type="AlphaFoldDB" id="A0A220UPA1"/>
<keyword evidence="5 7" id="KW-0472">Membrane</keyword>